<gene>
    <name evidence="10" type="ORF">GcM3_186004</name>
</gene>
<evidence type="ECO:0000256" key="7">
    <source>
        <dbReference type="ARBA" id="ARBA00032930"/>
    </source>
</evidence>
<feature type="domain" description="DNA polymerase alpha/delta/epsilon subunit B" evidence="9">
    <location>
        <begin position="464"/>
        <end position="736"/>
    </location>
</feature>
<dbReference type="Pfam" id="PF04042">
    <property type="entry name" value="DNA_pol_E_B"/>
    <property type="match status" value="1"/>
</dbReference>
<keyword evidence="4" id="KW-0235">DNA replication</keyword>
<dbReference type="PANTHER" id="PTHR12708">
    <property type="entry name" value="DNA POLYMERASE EPSILON SUBUNIT B"/>
    <property type="match status" value="1"/>
</dbReference>
<dbReference type="GO" id="GO:0042276">
    <property type="term" value="P:error-prone translesion synthesis"/>
    <property type="evidence" value="ECO:0007669"/>
    <property type="project" value="TreeGrafter"/>
</dbReference>
<evidence type="ECO:0000256" key="5">
    <source>
        <dbReference type="ARBA" id="ARBA00023125"/>
    </source>
</evidence>
<evidence type="ECO:0000256" key="2">
    <source>
        <dbReference type="ARBA" id="ARBA00009560"/>
    </source>
</evidence>
<evidence type="ECO:0000256" key="4">
    <source>
        <dbReference type="ARBA" id="ARBA00022705"/>
    </source>
</evidence>
<dbReference type="InterPro" id="IPR016266">
    <property type="entry name" value="POLE2"/>
</dbReference>
<evidence type="ECO:0000256" key="8">
    <source>
        <dbReference type="SAM" id="MobiDB-lite"/>
    </source>
</evidence>
<keyword evidence="11" id="KW-1185">Reference proteome</keyword>
<dbReference type="GO" id="GO:0008622">
    <property type="term" value="C:epsilon DNA polymerase complex"/>
    <property type="evidence" value="ECO:0007669"/>
    <property type="project" value="InterPro"/>
</dbReference>
<dbReference type="InterPro" id="IPR007185">
    <property type="entry name" value="DNA_pol_a/d/e_bsu"/>
</dbReference>
<keyword evidence="6" id="KW-0539">Nucleus</keyword>
<name>A0A420HK03_9PEZI</name>
<feature type="region of interest" description="Disordered" evidence="8">
    <location>
        <begin position="271"/>
        <end position="291"/>
    </location>
</feature>
<dbReference type="PANTHER" id="PTHR12708:SF0">
    <property type="entry name" value="DNA POLYMERASE EPSILON SUBUNIT 2"/>
    <property type="match status" value="1"/>
</dbReference>
<feature type="compositionally biased region" description="Polar residues" evidence="8">
    <location>
        <begin position="17"/>
        <end position="34"/>
    </location>
</feature>
<dbReference type="Proteomes" id="UP000283383">
    <property type="component" value="Unassembled WGS sequence"/>
</dbReference>
<evidence type="ECO:0000259" key="9">
    <source>
        <dbReference type="Pfam" id="PF04042"/>
    </source>
</evidence>
<organism evidence="10 11">
    <name type="scientific">Golovinomyces cichoracearum</name>
    <dbReference type="NCBI Taxonomy" id="62708"/>
    <lineage>
        <taxon>Eukaryota</taxon>
        <taxon>Fungi</taxon>
        <taxon>Dikarya</taxon>
        <taxon>Ascomycota</taxon>
        <taxon>Pezizomycotina</taxon>
        <taxon>Leotiomycetes</taxon>
        <taxon>Erysiphales</taxon>
        <taxon>Erysiphaceae</taxon>
        <taxon>Golovinomyces</taxon>
    </lineage>
</organism>
<dbReference type="AlphaFoldDB" id="A0A420HK03"/>
<evidence type="ECO:0000256" key="1">
    <source>
        <dbReference type="ARBA" id="ARBA00004123"/>
    </source>
</evidence>
<accession>A0A420HK03</accession>
<dbReference type="STRING" id="62708.A0A420HK03"/>
<evidence type="ECO:0000313" key="10">
    <source>
        <dbReference type="EMBL" id="RKF57744.1"/>
    </source>
</evidence>
<evidence type="ECO:0000313" key="11">
    <source>
        <dbReference type="Proteomes" id="UP000283383"/>
    </source>
</evidence>
<evidence type="ECO:0000256" key="6">
    <source>
        <dbReference type="ARBA" id="ARBA00023242"/>
    </source>
</evidence>
<proteinExistence type="inferred from homology"/>
<protein>
    <recommendedName>
        <fullName evidence="3">DNA polymerase epsilon subunit B</fullName>
    </recommendedName>
    <alternativeName>
        <fullName evidence="7">DNA polymerase II subunit 2</fullName>
    </alternativeName>
</protein>
<sequence length="783" mass="86357">MASSGNEQKARTAPIFRQQSELARQSQPLSSSPAFATPVHPIRSAAPAHTILPIILPPSTLRPVAFRIFTKKHGLTLTSSALQTLSTFIGRHCGTEWRESGLAEPVLEEVSKSWKNRNGNVIVDGGNNDFKEILKYLEACMIGGRIVSREISRQNSFVSEKPLDSHTGQNHLKNKIGGDRNCNNVLSIMSSSSSDPNDQENQEILRDPRNWLKVIDAFDQPRLVYNPSKKHFDRETTKQTLFPNASYKTQLFRNRYNLIHQRLLRNESFQKPSFDTSNHTSNGPHSGLETPQQFYKITPINNLLGRNGTNHLILGLLSISPTDTLTINDLSGSIALDLTHAKPIPENGAWFTPGMIVLVDGTYVEEDINTGTELGGGGGIGGCIGGKFIGFFVGGPPCERRKITLGINLTEEKECSNVVEGEFGWVDFLGVGSERAVGSKMRKIEQKVLKLSSFDETSNGRGRIVIFGEVNLDQPKTFQALKKVLGLYASDPEEHSPMAFVFMGNFSQHAVMARGSNSGSIEYKEGFDSLASTLSEYPTLLQNGTFIFVPGDNDGWTSAFGASAATTLPRKGVPEIFTSRIKRAFVIANAEAEKKYGRKTNGDAIWTSNPVRLSLFGPTHEIVFLRDDMSSRFRRSAIHFSSCQADDKAGVVDSNITPLASSPNEPCAVRSSDGLLPTSNAHIIDSLYNTRKLVKPLLDQGYLSPFPLAQRPVHWKYASALQIYPLPTALVLADADSLAFVITYEECCVMNPGRLLLVERKSMAGWLEYDAKTRKSKVRELQF</sequence>
<dbReference type="GO" id="GO:0003677">
    <property type="term" value="F:DNA binding"/>
    <property type="evidence" value="ECO:0007669"/>
    <property type="project" value="UniProtKB-KW"/>
</dbReference>
<reference evidence="10 11" key="1">
    <citation type="journal article" date="2018" name="BMC Genomics">
        <title>Comparative genome analyses reveal sequence features reflecting distinct modes of host-adaptation between dicot and monocot powdery mildew.</title>
        <authorList>
            <person name="Wu Y."/>
            <person name="Ma X."/>
            <person name="Pan Z."/>
            <person name="Kale S.D."/>
            <person name="Song Y."/>
            <person name="King H."/>
            <person name="Zhang Q."/>
            <person name="Presley C."/>
            <person name="Deng X."/>
            <person name="Wei C.I."/>
            <person name="Xiao S."/>
        </authorList>
    </citation>
    <scope>NUCLEOTIDE SEQUENCE [LARGE SCALE GENOMIC DNA]</scope>
    <source>
        <strain evidence="10">UMSG3</strain>
    </source>
</reference>
<dbReference type="GO" id="GO:0006261">
    <property type="term" value="P:DNA-templated DNA replication"/>
    <property type="evidence" value="ECO:0007669"/>
    <property type="project" value="InterPro"/>
</dbReference>
<evidence type="ECO:0000256" key="3">
    <source>
        <dbReference type="ARBA" id="ARBA00016011"/>
    </source>
</evidence>
<dbReference type="EMBL" id="MCBQ01018649">
    <property type="protein sequence ID" value="RKF57744.1"/>
    <property type="molecule type" value="Genomic_DNA"/>
</dbReference>
<feature type="region of interest" description="Disordered" evidence="8">
    <location>
        <begin position="1"/>
        <end position="36"/>
    </location>
</feature>
<comment type="caution">
    <text evidence="10">The sequence shown here is derived from an EMBL/GenBank/DDBJ whole genome shotgun (WGS) entry which is preliminary data.</text>
</comment>
<comment type="subcellular location">
    <subcellularLocation>
        <location evidence="1">Nucleus</location>
    </subcellularLocation>
</comment>
<keyword evidence="5" id="KW-0238">DNA-binding</keyword>
<comment type="similarity">
    <text evidence="2">Belongs to the DNA polymerase epsilon subunit B family.</text>
</comment>